<protein>
    <submittedName>
        <fullName evidence="1">Uncharacterized protein</fullName>
    </submittedName>
</protein>
<dbReference type="EMBL" id="KV863688">
    <property type="protein sequence ID" value="ONK55188.1"/>
    <property type="molecule type" value="Genomic_DNA"/>
</dbReference>
<name>A0A1R3L6F6_ASPOF</name>
<sequence length="131" mass="13552">MGSDLGRGVGQAGLRAAVELGKEEGVVEAGSATRAAAAAWWSTEGGAQRASRGGGCWAVVGVGSTEAAVAGGIDDFGGEGGWERSSSSAVGAEEREVQFAVEEVAARGLRRDRRWPREHGGAWSLRRRGRQ</sequence>
<dbReference type="Proteomes" id="UP000243459">
    <property type="component" value="Unassembled WGS sequence"/>
</dbReference>
<proteinExistence type="predicted"/>
<reference evidence="2" key="1">
    <citation type="journal article" date="2017" name="Nat. Commun.">
        <title>The asparagus genome sheds light on the origin and evolution of a young Y chromosome.</title>
        <authorList>
            <person name="Harkess A."/>
            <person name="Zhou J."/>
            <person name="Xu C."/>
            <person name="Bowers J.E."/>
            <person name="Van der Hulst R."/>
            <person name="Ayyampalayam S."/>
            <person name="Mercati F."/>
            <person name="Riccardi P."/>
            <person name="McKain M.R."/>
            <person name="Kakrana A."/>
            <person name="Tang H."/>
            <person name="Ray J."/>
            <person name="Groenendijk J."/>
            <person name="Arikit S."/>
            <person name="Mathioni S.M."/>
            <person name="Nakano M."/>
            <person name="Shan H."/>
            <person name="Telgmann-Rauber A."/>
            <person name="Kanno A."/>
            <person name="Yue Z."/>
            <person name="Chen H."/>
            <person name="Li W."/>
            <person name="Chen Y."/>
            <person name="Xu X."/>
            <person name="Zhang Y."/>
            <person name="Luo S."/>
            <person name="Chen H."/>
            <person name="Gao J."/>
            <person name="Mao Z."/>
            <person name="Pires J.C."/>
            <person name="Luo M."/>
            <person name="Kudrna D."/>
            <person name="Wing R.A."/>
            <person name="Meyers B.C."/>
            <person name="Yi K."/>
            <person name="Kong H."/>
            <person name="Lavrijsen P."/>
            <person name="Sunseri F."/>
            <person name="Falavigna A."/>
            <person name="Ye Y."/>
            <person name="Leebens-Mack J.H."/>
            <person name="Chen G."/>
        </authorList>
    </citation>
    <scope>NUCLEOTIDE SEQUENCE [LARGE SCALE GENOMIC DNA]</scope>
    <source>
        <strain evidence="2">cv. DH0086</strain>
    </source>
</reference>
<dbReference type="AlphaFoldDB" id="A0A1R3L6F6"/>
<keyword evidence="2" id="KW-1185">Reference proteome</keyword>
<evidence type="ECO:0000313" key="1">
    <source>
        <dbReference type="EMBL" id="ONK55188.1"/>
    </source>
</evidence>
<gene>
    <name evidence="1" type="ORF">A4U43_UnF6630</name>
</gene>
<dbReference type="Gramene" id="ONK55188">
    <property type="protein sequence ID" value="ONK55188"/>
    <property type="gene ID" value="A4U43_UnF6630"/>
</dbReference>
<evidence type="ECO:0000313" key="2">
    <source>
        <dbReference type="Proteomes" id="UP000243459"/>
    </source>
</evidence>
<organism evidence="1 2">
    <name type="scientific">Asparagus officinalis</name>
    <name type="common">Garden asparagus</name>
    <dbReference type="NCBI Taxonomy" id="4686"/>
    <lineage>
        <taxon>Eukaryota</taxon>
        <taxon>Viridiplantae</taxon>
        <taxon>Streptophyta</taxon>
        <taxon>Embryophyta</taxon>
        <taxon>Tracheophyta</taxon>
        <taxon>Spermatophyta</taxon>
        <taxon>Magnoliopsida</taxon>
        <taxon>Liliopsida</taxon>
        <taxon>Asparagales</taxon>
        <taxon>Asparagaceae</taxon>
        <taxon>Asparagoideae</taxon>
        <taxon>Asparagus</taxon>
    </lineage>
</organism>
<accession>A0A1R3L6F6</accession>